<evidence type="ECO:0000256" key="6">
    <source>
        <dbReference type="ARBA" id="ARBA00022793"/>
    </source>
</evidence>
<keyword evidence="11" id="KW-0456">Lyase</keyword>
<dbReference type="NCBIfam" id="TIGR00535">
    <property type="entry name" value="SAM_DCase"/>
    <property type="match status" value="1"/>
</dbReference>
<evidence type="ECO:0000256" key="7">
    <source>
        <dbReference type="ARBA" id="ARBA00022813"/>
    </source>
</evidence>
<evidence type="ECO:0000256" key="5">
    <source>
        <dbReference type="ARBA" id="ARBA00022691"/>
    </source>
</evidence>
<organism evidence="20 21">
    <name type="scientific">Meira miltonrushii</name>
    <dbReference type="NCBI Taxonomy" id="1280837"/>
    <lineage>
        <taxon>Eukaryota</taxon>
        <taxon>Fungi</taxon>
        <taxon>Dikarya</taxon>
        <taxon>Basidiomycota</taxon>
        <taxon>Ustilaginomycotina</taxon>
        <taxon>Exobasidiomycetes</taxon>
        <taxon>Exobasidiales</taxon>
        <taxon>Brachybasidiaceae</taxon>
        <taxon>Meira</taxon>
    </lineage>
</organism>
<dbReference type="GeneID" id="37017944"/>
<keyword evidence="7 17" id="KW-0068">Autocatalytic cleavage</keyword>
<feature type="binding site" evidence="15">
    <location>
        <position position="80"/>
    </location>
    <ligand>
        <name>substrate</name>
    </ligand>
</feature>
<keyword evidence="10" id="KW-0865">Zymogen</keyword>
<accession>A0A316V8T5</accession>
<evidence type="ECO:0000256" key="1">
    <source>
        <dbReference type="ARBA" id="ARBA00001928"/>
    </source>
</evidence>
<keyword evidence="21" id="KW-1185">Reference proteome</keyword>
<dbReference type="Pfam" id="PF01536">
    <property type="entry name" value="SAM_decarbox"/>
    <property type="match status" value="1"/>
</dbReference>
<dbReference type="Proteomes" id="UP000245771">
    <property type="component" value="Unassembled WGS sequence"/>
</dbReference>
<feature type="binding site" evidence="15">
    <location>
        <position position="287"/>
    </location>
    <ligand>
        <name>substrate</name>
    </ligand>
</feature>
<evidence type="ECO:0000256" key="17">
    <source>
        <dbReference type="PIRSR" id="PIRSR001355-4"/>
    </source>
</evidence>
<evidence type="ECO:0000256" key="4">
    <source>
        <dbReference type="ARBA" id="ARBA00012357"/>
    </source>
</evidence>
<sequence length="417" mass="46479">HQTNSGKTLVEQPHDDEPMGPFEGPEKLLELWFADSRNDVLDGGLMRVDRQVWENMLDIVKCKVLSVIQGDDVDAYLLSESSMFVFPHKLILKTCGTTTLLLGLERLLSIAFDTLKAADNPTPAESLNSMELGKFVKRCFYSRKSFMFPERQKGPHRDWLLEVGVLDEYFASGSAYTVGKMNGNHWLLYMTSPTQGMDAIGTVARPLRLPSLPRPTPPADETLEILMTHLSPASCARFEFPDSVATPDPAKVACNEKDRGHLLGTQLSSTLGLTQLFDDTIVDAYAFEPCGFSANAIVKNQACKSTEDGYWTVHVTPEPDSSYASFETNIAACRDDKGLPWLVARVLSIFEPSRLSVTLFTSSNSSSPAPSLQDINEDNDGYKKSDILHALQLKNYRRTDRIAYSFDEYDLTFVSFD</sequence>
<dbReference type="EC" id="4.1.1.50" evidence="4"/>
<feature type="binding site" evidence="15">
    <location>
        <position position="318"/>
    </location>
    <ligand>
        <name>substrate</name>
    </ligand>
</feature>
<evidence type="ECO:0000256" key="12">
    <source>
        <dbReference type="ARBA" id="ARBA00023270"/>
    </source>
</evidence>
<dbReference type="OrthoDB" id="1068353at2759"/>
<dbReference type="InterPro" id="IPR001985">
    <property type="entry name" value="S-AdoMet_decarboxylase_euk"/>
</dbReference>
<keyword evidence="9" id="KW-0620">Polyamine biosynthesis</keyword>
<keyword evidence="6" id="KW-0210">Decarboxylase</keyword>
<evidence type="ECO:0000256" key="19">
    <source>
        <dbReference type="SAM" id="MobiDB-lite"/>
    </source>
</evidence>
<feature type="non-terminal residue" evidence="20">
    <location>
        <position position="417"/>
    </location>
</feature>
<dbReference type="FunCoup" id="A0A316V8T5">
    <property type="interactions" value="295"/>
</dbReference>
<comment type="cofactor">
    <cofactor evidence="1">
        <name>pyruvate</name>
        <dbReference type="ChEBI" id="CHEBI:15361"/>
    </cofactor>
</comment>
<evidence type="ECO:0000256" key="11">
    <source>
        <dbReference type="ARBA" id="ARBA00023239"/>
    </source>
</evidence>
<dbReference type="GO" id="GO:0006597">
    <property type="term" value="P:spermine biosynthetic process"/>
    <property type="evidence" value="ECO:0007669"/>
    <property type="project" value="InterPro"/>
</dbReference>
<evidence type="ECO:0000256" key="16">
    <source>
        <dbReference type="PIRSR" id="PIRSR001355-3"/>
    </source>
</evidence>
<dbReference type="InParanoid" id="A0A316V8T5"/>
<evidence type="ECO:0000256" key="18">
    <source>
        <dbReference type="PIRSR" id="PIRSR001355-5"/>
    </source>
</evidence>
<dbReference type="GO" id="GO:0004014">
    <property type="term" value="F:adenosylmethionine decarboxylase activity"/>
    <property type="evidence" value="ECO:0007669"/>
    <property type="project" value="UniProtKB-EC"/>
</dbReference>
<comment type="pathway">
    <text evidence="2">Amine and polyamine biosynthesis; S-adenosylmethioninamine biosynthesis; S-adenosylmethioninamine from S-adenosyl-L-methionine: step 1/1.</text>
</comment>
<evidence type="ECO:0000256" key="14">
    <source>
        <dbReference type="PIRSR" id="PIRSR001355-1"/>
    </source>
</evidence>
<evidence type="ECO:0000256" key="10">
    <source>
        <dbReference type="ARBA" id="ARBA00023145"/>
    </source>
</evidence>
<dbReference type="UniPathway" id="UPA00331">
    <property type="reaction ID" value="UER00451"/>
</dbReference>
<gene>
    <name evidence="20" type="ORF">FA14DRAFT_116234</name>
</gene>
<evidence type="ECO:0000256" key="2">
    <source>
        <dbReference type="ARBA" id="ARBA00004911"/>
    </source>
</evidence>
<feature type="active site" description="Schiff-base intermediate with substrate; via pyruvic acid" evidence="14">
    <location>
        <position position="81"/>
    </location>
</feature>
<dbReference type="RefSeq" id="XP_025353183.1">
    <property type="nucleotide sequence ID" value="XM_025496163.1"/>
</dbReference>
<proteinExistence type="inferred from homology"/>
<evidence type="ECO:0000256" key="3">
    <source>
        <dbReference type="ARBA" id="ARBA00008466"/>
    </source>
</evidence>
<comment type="similarity">
    <text evidence="3">Belongs to the eukaryotic AdoMetDC family.</text>
</comment>
<feature type="chain" id="PRO_5042320605" description="S-adenosylmethionine decarboxylase beta chain" evidence="18">
    <location>
        <begin position="1"/>
        <end position="80"/>
    </location>
</feature>
<dbReference type="InterPro" id="IPR018166">
    <property type="entry name" value="S-AdoMet_deCO2ase_CS"/>
</dbReference>
<evidence type="ECO:0000256" key="9">
    <source>
        <dbReference type="ARBA" id="ARBA00023115"/>
    </source>
</evidence>
<dbReference type="Gene3D" id="3.60.90.10">
    <property type="entry name" value="S-adenosylmethionine decarboxylase"/>
    <property type="match status" value="1"/>
</dbReference>
<dbReference type="PANTHER" id="PTHR11570">
    <property type="entry name" value="S-ADENOSYLMETHIONINE DECARBOXYLASE"/>
    <property type="match status" value="1"/>
</dbReference>
<keyword evidence="8" id="KW-0745">Spermidine biosynthesis</keyword>
<dbReference type="InterPro" id="IPR016067">
    <property type="entry name" value="S-AdoMet_deCO2ase_core"/>
</dbReference>
<keyword evidence="12" id="KW-0704">Schiff base</keyword>
<dbReference type="EMBL" id="KZ819605">
    <property type="protein sequence ID" value="PWN32881.1"/>
    <property type="molecule type" value="Genomic_DNA"/>
</dbReference>
<feature type="binding site" evidence="15">
    <location>
        <position position="22"/>
    </location>
    <ligand>
        <name>substrate</name>
    </ligand>
</feature>
<feature type="active site" description="Proton acceptor; for processing activity" evidence="14">
    <location>
        <position position="314"/>
    </location>
</feature>
<feature type="site" description="Cleavage (non-hydrolytic); by autolysis" evidence="17">
    <location>
        <begin position="80"/>
        <end position="81"/>
    </location>
</feature>
<feature type="active site" description="Proton acceptor; for processing activity" evidence="14">
    <location>
        <position position="293"/>
    </location>
</feature>
<dbReference type="GO" id="GO:0008295">
    <property type="term" value="P:spermidine biosynthetic process"/>
    <property type="evidence" value="ECO:0007669"/>
    <property type="project" value="UniProtKB-KW"/>
</dbReference>
<protein>
    <recommendedName>
        <fullName evidence="4">adenosylmethionine decarboxylase</fullName>
        <ecNumber evidence="4">4.1.1.50</ecNumber>
    </recommendedName>
</protein>
<keyword evidence="5" id="KW-0949">S-adenosyl-L-methionine</keyword>
<dbReference type="PIRSF" id="PIRSF001355">
    <property type="entry name" value="S-AdenosylMet_decarboxylase"/>
    <property type="match status" value="1"/>
</dbReference>
<dbReference type="InterPro" id="IPR048283">
    <property type="entry name" value="AdoMetDC-like"/>
</dbReference>
<feature type="non-terminal residue" evidence="20">
    <location>
        <position position="1"/>
    </location>
</feature>
<feature type="active site" description="Proton donor; for catalytic activity" evidence="14">
    <location>
        <position position="95"/>
    </location>
</feature>
<evidence type="ECO:0000313" key="20">
    <source>
        <dbReference type="EMBL" id="PWN32881.1"/>
    </source>
</evidence>
<name>A0A316V8T5_9BASI</name>
<dbReference type="GO" id="GO:0005829">
    <property type="term" value="C:cytosol"/>
    <property type="evidence" value="ECO:0007669"/>
    <property type="project" value="TreeGrafter"/>
</dbReference>
<keyword evidence="13" id="KW-0670">Pyruvate</keyword>
<dbReference type="PANTHER" id="PTHR11570:SF0">
    <property type="entry name" value="S-ADENOSYLMETHIONINE DECARBOXYLASE PROENZYME"/>
    <property type="match status" value="1"/>
</dbReference>
<evidence type="ECO:0000256" key="15">
    <source>
        <dbReference type="PIRSR" id="PIRSR001355-2"/>
    </source>
</evidence>
<feature type="region of interest" description="Disordered" evidence="19">
    <location>
        <begin position="1"/>
        <end position="20"/>
    </location>
</feature>
<feature type="chain" id="PRO_5042320606" description="S-adenosylmethionine decarboxylase alpha chain" evidence="18">
    <location>
        <begin position="81"/>
        <end position="417"/>
    </location>
</feature>
<evidence type="ECO:0000256" key="13">
    <source>
        <dbReference type="ARBA" id="ARBA00023317"/>
    </source>
</evidence>
<dbReference type="SUPFAM" id="SSF56276">
    <property type="entry name" value="S-adenosylmethionine decarboxylase"/>
    <property type="match status" value="1"/>
</dbReference>
<dbReference type="STRING" id="1280837.A0A316V8T5"/>
<evidence type="ECO:0000313" key="21">
    <source>
        <dbReference type="Proteomes" id="UP000245771"/>
    </source>
</evidence>
<feature type="modified residue" description="Pyruvic acid (Ser); by autocatalysis" evidence="16">
    <location>
        <position position="81"/>
    </location>
</feature>
<dbReference type="PROSITE" id="PS01336">
    <property type="entry name" value="ADOMETDC"/>
    <property type="match status" value="1"/>
</dbReference>
<evidence type="ECO:0000256" key="8">
    <source>
        <dbReference type="ARBA" id="ARBA00023066"/>
    </source>
</evidence>
<reference evidence="20 21" key="1">
    <citation type="journal article" date="2018" name="Mol. Biol. Evol.">
        <title>Broad Genomic Sampling Reveals a Smut Pathogenic Ancestry of the Fungal Clade Ustilaginomycotina.</title>
        <authorList>
            <person name="Kijpornyongpan T."/>
            <person name="Mondo S.J."/>
            <person name="Barry K."/>
            <person name="Sandor L."/>
            <person name="Lee J."/>
            <person name="Lipzen A."/>
            <person name="Pangilinan J."/>
            <person name="LaButti K."/>
            <person name="Hainaut M."/>
            <person name="Henrissat B."/>
            <person name="Grigoriev I.V."/>
            <person name="Spatafora J.W."/>
            <person name="Aime M.C."/>
        </authorList>
    </citation>
    <scope>NUCLEOTIDE SEQUENCE [LARGE SCALE GENOMIC DNA]</scope>
    <source>
        <strain evidence="20 21">MCA 3882</strain>
    </source>
</reference>
<dbReference type="AlphaFoldDB" id="A0A316V8T5"/>